<feature type="transmembrane region" description="Helical" evidence="8">
    <location>
        <begin position="147"/>
        <end position="167"/>
    </location>
</feature>
<gene>
    <name evidence="10" type="ORF">SAMN05216259_106173</name>
</gene>
<dbReference type="STRING" id="310781.SAMN05216259_106173"/>
<evidence type="ECO:0000313" key="11">
    <source>
        <dbReference type="Proteomes" id="UP000199341"/>
    </source>
</evidence>
<evidence type="ECO:0000313" key="10">
    <source>
        <dbReference type="EMBL" id="SDN90221.1"/>
    </source>
</evidence>
<feature type="compositionally biased region" description="Pro residues" evidence="7">
    <location>
        <begin position="623"/>
        <end position="640"/>
    </location>
</feature>
<dbReference type="EMBL" id="FNIE01000006">
    <property type="protein sequence ID" value="SDN90221.1"/>
    <property type="molecule type" value="Genomic_DNA"/>
</dbReference>
<keyword evidence="4 8" id="KW-1133">Transmembrane helix</keyword>
<keyword evidence="5 8" id="KW-0472">Membrane</keyword>
<sequence>MLIALRLLDPGRVRLRIAIRTIIAAIAALLIADAVSRSAHLPGGMVVIATVVAVMVSRTLHATTLPHRLTALAYVPAVGILATFVGRLMAQSAFVGGTVFIAAVGGSRYLMRFGGKVRRLGRLALTPLIAVLVTPVPPNAAKTTGPLWGALCGVIAVACVLLSQTAVRSRPAREAAAAAEDFARAAVRLRTLTPGSPARARTARAMHAAALVVQDRLDAACLPSAPGAAHPADTPNPPAPDRAALDALASAVLTAEIHFLHAAEDTDSTAPSHVPAAASTDPLAAVHATAAAARAVRAGERPAAEAGAPKPRPGGWRDPQPQGRLSAQLVAAMAAAFAVGHLFFPHRWAWTLITAFVVCSAARGRGDVVHRSGLRVLGAFTGAVTGTLVAHVVAGDAPLAVTVIFCYLLIGLWLRETTYAAWAFSVTSLLAVLYSLDGEHGAALLVQRPEGILLGSACGIAAAYFVLPLHTETVMRGRAAHALRVLQDMLTAAREGDPAEVRRQARQLDRAAHDLASVAAPARAHRRLLGRRKGAARPHAADWADSLAACARAARALALADTADLAASRPALGLTAINLGQVRRRLGGRPDAAPPRPARTGPPHLIRLNTSLAELYHRLPAPTAAPVPPPPASPAPAPAG</sequence>
<feature type="transmembrane region" description="Helical" evidence="8">
    <location>
        <begin position="38"/>
        <end position="57"/>
    </location>
</feature>
<dbReference type="PANTHER" id="PTHR30509:SF9">
    <property type="entry name" value="MULTIDRUG RESISTANCE PROTEIN MDTO"/>
    <property type="match status" value="1"/>
</dbReference>
<protein>
    <submittedName>
        <fullName evidence="10">Fusaric acid resistance protein-like</fullName>
    </submittedName>
</protein>
<dbReference type="OrthoDB" id="3214226at2"/>
<feature type="transmembrane region" description="Helical" evidence="8">
    <location>
        <begin position="15"/>
        <end position="32"/>
    </location>
</feature>
<comment type="subcellular location">
    <subcellularLocation>
        <location evidence="1">Cell membrane</location>
        <topology evidence="1">Multi-pass membrane protein</topology>
    </subcellularLocation>
</comment>
<evidence type="ECO:0000256" key="3">
    <source>
        <dbReference type="ARBA" id="ARBA00022692"/>
    </source>
</evidence>
<feature type="transmembrane region" description="Helical" evidence="8">
    <location>
        <begin position="397"/>
        <end position="414"/>
    </location>
</feature>
<dbReference type="GO" id="GO:0005886">
    <property type="term" value="C:plasma membrane"/>
    <property type="evidence" value="ECO:0007669"/>
    <property type="project" value="UniProtKB-SubCell"/>
</dbReference>
<dbReference type="Pfam" id="PF13515">
    <property type="entry name" value="FUSC_2"/>
    <property type="match status" value="1"/>
</dbReference>
<feature type="transmembrane region" description="Helical" evidence="8">
    <location>
        <begin position="92"/>
        <end position="111"/>
    </location>
</feature>
<dbReference type="Proteomes" id="UP000199341">
    <property type="component" value="Unassembled WGS sequence"/>
</dbReference>
<keyword evidence="2" id="KW-1003">Cell membrane</keyword>
<name>A0A1H0F6M4_9ACTN</name>
<dbReference type="AlphaFoldDB" id="A0A1H0F6M4"/>
<evidence type="ECO:0000256" key="4">
    <source>
        <dbReference type="ARBA" id="ARBA00022989"/>
    </source>
</evidence>
<accession>A0A1H0F6M4</accession>
<organism evidence="10 11">
    <name type="scientific">Actinacidiphila guanduensis</name>
    <dbReference type="NCBI Taxonomy" id="310781"/>
    <lineage>
        <taxon>Bacteria</taxon>
        <taxon>Bacillati</taxon>
        <taxon>Actinomycetota</taxon>
        <taxon>Actinomycetes</taxon>
        <taxon>Kitasatosporales</taxon>
        <taxon>Streptomycetaceae</taxon>
        <taxon>Actinacidiphila</taxon>
    </lineage>
</organism>
<evidence type="ECO:0000256" key="5">
    <source>
        <dbReference type="ARBA" id="ARBA00023136"/>
    </source>
</evidence>
<feature type="transmembrane region" description="Helical" evidence="8">
    <location>
        <begin position="451"/>
        <end position="469"/>
    </location>
</feature>
<feature type="region of interest" description="Disordered" evidence="7">
    <location>
        <begin position="296"/>
        <end position="321"/>
    </location>
</feature>
<feature type="domain" description="Integral membrane bound transporter" evidence="9">
    <location>
        <begin position="336"/>
        <end position="461"/>
    </location>
</feature>
<evidence type="ECO:0000256" key="7">
    <source>
        <dbReference type="SAM" id="MobiDB-lite"/>
    </source>
</evidence>
<keyword evidence="3 8" id="KW-0812">Transmembrane</keyword>
<feature type="transmembrane region" description="Helical" evidence="8">
    <location>
        <begin position="69"/>
        <end position="86"/>
    </location>
</feature>
<feature type="region of interest" description="Disordered" evidence="7">
    <location>
        <begin position="585"/>
        <end position="604"/>
    </location>
</feature>
<feature type="region of interest" description="Disordered" evidence="7">
    <location>
        <begin position="620"/>
        <end position="640"/>
    </location>
</feature>
<evidence type="ECO:0000256" key="6">
    <source>
        <dbReference type="ARBA" id="ARBA00043993"/>
    </source>
</evidence>
<reference evidence="10 11" key="1">
    <citation type="submission" date="2016-10" db="EMBL/GenBank/DDBJ databases">
        <authorList>
            <person name="de Groot N.N."/>
        </authorList>
    </citation>
    <scope>NUCLEOTIDE SEQUENCE [LARGE SCALE GENOMIC DNA]</scope>
    <source>
        <strain evidence="10 11">CGMCC 4.2022</strain>
    </source>
</reference>
<evidence type="ECO:0000256" key="2">
    <source>
        <dbReference type="ARBA" id="ARBA00022475"/>
    </source>
</evidence>
<feature type="transmembrane region" description="Helical" evidence="8">
    <location>
        <begin position="123"/>
        <end position="141"/>
    </location>
</feature>
<evidence type="ECO:0000256" key="1">
    <source>
        <dbReference type="ARBA" id="ARBA00004651"/>
    </source>
</evidence>
<comment type="similarity">
    <text evidence="6">Belongs to the YccS/YhfK family.</text>
</comment>
<keyword evidence="11" id="KW-1185">Reference proteome</keyword>
<feature type="transmembrane region" description="Helical" evidence="8">
    <location>
        <begin position="325"/>
        <end position="343"/>
    </location>
</feature>
<dbReference type="InterPro" id="IPR049453">
    <property type="entry name" value="Memb_transporter_dom"/>
</dbReference>
<dbReference type="PANTHER" id="PTHR30509">
    <property type="entry name" value="P-HYDROXYBENZOIC ACID EFFLUX PUMP SUBUNIT-RELATED"/>
    <property type="match status" value="1"/>
</dbReference>
<evidence type="ECO:0000259" key="9">
    <source>
        <dbReference type="Pfam" id="PF13515"/>
    </source>
</evidence>
<dbReference type="RefSeq" id="WP_143031693.1">
    <property type="nucleotide sequence ID" value="NZ_FNIE01000006.1"/>
</dbReference>
<proteinExistence type="inferred from homology"/>
<feature type="transmembrane region" description="Helical" evidence="8">
    <location>
        <begin position="419"/>
        <end position="436"/>
    </location>
</feature>
<evidence type="ECO:0000256" key="8">
    <source>
        <dbReference type="SAM" id="Phobius"/>
    </source>
</evidence>